<evidence type="ECO:0000313" key="9">
    <source>
        <dbReference type="EMBL" id="MDF0717417.1"/>
    </source>
</evidence>
<feature type="transmembrane region" description="Helical" evidence="7">
    <location>
        <begin position="319"/>
        <end position="341"/>
    </location>
</feature>
<evidence type="ECO:0000313" key="10">
    <source>
        <dbReference type="Proteomes" id="UP001221366"/>
    </source>
</evidence>
<comment type="caution">
    <text evidence="9">The sequence shown here is derived from an EMBL/GenBank/DDBJ whole genome shotgun (WGS) entry which is preliminary data.</text>
</comment>
<protein>
    <submittedName>
        <fullName evidence="9">Acyltransferase</fullName>
    </submittedName>
</protein>
<dbReference type="Proteomes" id="UP001221366">
    <property type="component" value="Unassembled WGS sequence"/>
</dbReference>
<reference evidence="9 10" key="1">
    <citation type="submission" date="2023-03" db="EMBL/GenBank/DDBJ databases">
        <title>Muricauda XX sp. nov. and Muricauda XXX sp. nov., two novel species isolated from Okinawa Trough.</title>
        <authorList>
            <person name="Cao W."/>
            <person name="Deng X."/>
        </authorList>
    </citation>
    <scope>NUCLEOTIDE SEQUENCE [LARGE SCALE GENOMIC DNA]</scope>
    <source>
        <strain evidence="9 10">334s03</strain>
    </source>
</reference>
<dbReference type="EMBL" id="JARFVB010000011">
    <property type="protein sequence ID" value="MDF0717417.1"/>
    <property type="molecule type" value="Genomic_DNA"/>
</dbReference>
<keyword evidence="10" id="KW-1185">Reference proteome</keyword>
<dbReference type="InterPro" id="IPR002656">
    <property type="entry name" value="Acyl_transf_3_dom"/>
</dbReference>
<keyword evidence="9" id="KW-0012">Acyltransferase</keyword>
<evidence type="ECO:0000256" key="5">
    <source>
        <dbReference type="ARBA" id="ARBA00022989"/>
    </source>
</evidence>
<evidence type="ECO:0000256" key="2">
    <source>
        <dbReference type="ARBA" id="ARBA00007400"/>
    </source>
</evidence>
<evidence type="ECO:0000256" key="6">
    <source>
        <dbReference type="ARBA" id="ARBA00023136"/>
    </source>
</evidence>
<keyword evidence="6 7" id="KW-0472">Membrane</keyword>
<keyword evidence="5 7" id="KW-1133">Transmembrane helix</keyword>
<sequence length="354" mass="41212">MKDSKKNIDATKKEKSASSIEHLDLLRVFAISIVVLRHCFSPYTGAWPISEFYNYSNFLDISGRYISSISMPLFVFISGLLFSYLRNNLKKYPTYKTLIKKKYNRLIKPYIIFAPIYIYFILGLTNIKDFVPEFFGGATGHLWFLTMIFAVFLFFYPFEAFFKKRPLLGFFLVSFLFLLFPIFAKFNLIPISKALQYGVFFYVGYFFHTNNAIIYKKLEGKFIWFFLCHLVLFSFVPKLLNNIDSLLIANLIAGYMKLPLGLLSIIFTYLAFSKLGKVDFYKYPPLISSINNSSYYIYLIHQPVLMLLFKWQALTSLNGIYVVIFAFIFSFTISFVLGHFFMASSFGRKLVGAK</sequence>
<organism evidence="9 10">
    <name type="scientific">Flagellimonas yonaguniensis</name>
    <dbReference type="NCBI Taxonomy" id="3031325"/>
    <lineage>
        <taxon>Bacteria</taxon>
        <taxon>Pseudomonadati</taxon>
        <taxon>Bacteroidota</taxon>
        <taxon>Flavobacteriia</taxon>
        <taxon>Flavobacteriales</taxon>
        <taxon>Flavobacteriaceae</taxon>
        <taxon>Flagellimonas</taxon>
    </lineage>
</organism>
<evidence type="ECO:0000259" key="8">
    <source>
        <dbReference type="Pfam" id="PF01757"/>
    </source>
</evidence>
<gene>
    <name evidence="9" type="ORF">PY092_14730</name>
</gene>
<dbReference type="GO" id="GO:0016746">
    <property type="term" value="F:acyltransferase activity"/>
    <property type="evidence" value="ECO:0007669"/>
    <property type="project" value="UniProtKB-KW"/>
</dbReference>
<keyword evidence="4 7" id="KW-0812">Transmembrane</keyword>
<feature type="transmembrane region" description="Helical" evidence="7">
    <location>
        <begin position="65"/>
        <end position="85"/>
    </location>
</feature>
<evidence type="ECO:0000256" key="7">
    <source>
        <dbReference type="SAM" id="Phobius"/>
    </source>
</evidence>
<feature type="transmembrane region" description="Helical" evidence="7">
    <location>
        <begin position="106"/>
        <end position="122"/>
    </location>
</feature>
<comment type="subcellular location">
    <subcellularLocation>
        <location evidence="1">Cell membrane</location>
        <topology evidence="1">Multi-pass membrane protein</topology>
    </subcellularLocation>
</comment>
<name>A0ABT5Y301_9FLAO</name>
<feature type="transmembrane region" description="Helical" evidence="7">
    <location>
        <begin position="167"/>
        <end position="188"/>
    </location>
</feature>
<feature type="transmembrane region" description="Helical" evidence="7">
    <location>
        <begin position="222"/>
        <end position="240"/>
    </location>
</feature>
<keyword evidence="3" id="KW-1003">Cell membrane</keyword>
<keyword evidence="9" id="KW-0808">Transferase</keyword>
<feature type="transmembrane region" description="Helical" evidence="7">
    <location>
        <begin position="246"/>
        <end position="272"/>
    </location>
</feature>
<dbReference type="PANTHER" id="PTHR40074">
    <property type="entry name" value="O-ACETYLTRANSFERASE WECH"/>
    <property type="match status" value="1"/>
</dbReference>
<evidence type="ECO:0000256" key="4">
    <source>
        <dbReference type="ARBA" id="ARBA00022692"/>
    </source>
</evidence>
<comment type="similarity">
    <text evidence="2">Belongs to the acyltransferase 3 family.</text>
</comment>
<dbReference type="PANTHER" id="PTHR40074:SF2">
    <property type="entry name" value="O-ACETYLTRANSFERASE WECH"/>
    <property type="match status" value="1"/>
</dbReference>
<dbReference type="RefSeq" id="WP_275616569.1">
    <property type="nucleotide sequence ID" value="NZ_JARFVB010000011.1"/>
</dbReference>
<feature type="transmembrane region" description="Helical" evidence="7">
    <location>
        <begin position="134"/>
        <end position="155"/>
    </location>
</feature>
<evidence type="ECO:0000256" key="3">
    <source>
        <dbReference type="ARBA" id="ARBA00022475"/>
    </source>
</evidence>
<accession>A0ABT5Y301</accession>
<evidence type="ECO:0000256" key="1">
    <source>
        <dbReference type="ARBA" id="ARBA00004651"/>
    </source>
</evidence>
<proteinExistence type="inferred from homology"/>
<feature type="domain" description="Acyltransferase 3" evidence="8">
    <location>
        <begin position="23"/>
        <end position="338"/>
    </location>
</feature>
<dbReference type="Pfam" id="PF01757">
    <property type="entry name" value="Acyl_transf_3"/>
    <property type="match status" value="1"/>
</dbReference>
<feature type="transmembrane region" description="Helical" evidence="7">
    <location>
        <begin position="194"/>
        <end position="215"/>
    </location>
</feature>